<dbReference type="AlphaFoldDB" id="A0A3R9QZV4"/>
<dbReference type="PANTHER" id="PTHR37559:SF1">
    <property type="entry name" value="PAREP6 PART 2, AUTHENTIC FRAMESHIFT"/>
    <property type="match status" value="1"/>
</dbReference>
<organism evidence="1 2">
    <name type="scientific">Candidatus Methanodesulfokora washburnensis</name>
    <dbReference type="NCBI Taxonomy" id="2478471"/>
    <lineage>
        <taxon>Archaea</taxon>
        <taxon>Thermoproteota</taxon>
        <taxon>Candidatus Korarchaeia</taxon>
        <taxon>Candidatus Korarchaeia incertae sedis</taxon>
        <taxon>Candidatus Methanodesulfokora</taxon>
    </lineage>
</organism>
<evidence type="ECO:0000313" key="2">
    <source>
        <dbReference type="Proteomes" id="UP000277582"/>
    </source>
</evidence>
<proteinExistence type="predicted"/>
<gene>
    <name evidence="1" type="ORF">D6D85_05405</name>
</gene>
<dbReference type="OrthoDB" id="28045at2157"/>
<evidence type="ECO:0000313" key="1">
    <source>
        <dbReference type="EMBL" id="RSN75971.1"/>
    </source>
</evidence>
<name>A0A3R9QZV4_9CREN</name>
<dbReference type="RefSeq" id="WP_125671009.1">
    <property type="nucleotide sequence ID" value="NZ_RCOS01000066.1"/>
</dbReference>
<sequence>MERTVEELREYEEEAREIRKRRANWDFINSQSPRIRAALIYYIEKGDLRIAQKLSGLPLEDFREMLRRAGIPTTYF</sequence>
<evidence type="ECO:0008006" key="3">
    <source>
        <dbReference type="Google" id="ProtNLM"/>
    </source>
</evidence>
<dbReference type="PANTHER" id="PTHR37559">
    <property type="entry name" value="PAREP6 PART 2, AUTHENTIC FRAMESHIFT"/>
    <property type="match status" value="1"/>
</dbReference>
<comment type="caution">
    <text evidence="1">The sequence shown here is derived from an EMBL/GenBank/DDBJ whole genome shotgun (WGS) entry which is preliminary data.</text>
</comment>
<accession>A0A3R9QZV4</accession>
<dbReference type="Proteomes" id="UP000277582">
    <property type="component" value="Unassembled WGS sequence"/>
</dbReference>
<dbReference type="EMBL" id="RCOS01000066">
    <property type="protein sequence ID" value="RSN75971.1"/>
    <property type="molecule type" value="Genomic_DNA"/>
</dbReference>
<protein>
    <recommendedName>
        <fullName evidence="3">PaREP6</fullName>
    </recommendedName>
</protein>
<keyword evidence="2" id="KW-1185">Reference proteome</keyword>
<reference evidence="1 2" key="1">
    <citation type="submission" date="2018-10" db="EMBL/GenBank/DDBJ databases">
        <title>Co-occurring genomic capacity for anaerobic methane metabolism and dissimilatory sulfite reduction discovered in the Korarchaeota.</title>
        <authorList>
            <person name="Mckay L.J."/>
            <person name="Dlakic M."/>
            <person name="Fields M.W."/>
            <person name="Delmont T.O."/>
            <person name="Eren A.M."/>
            <person name="Jay Z.J."/>
            <person name="Klingelsmith K.B."/>
            <person name="Rusch D.B."/>
            <person name="Inskeep W.P."/>
        </authorList>
    </citation>
    <scope>NUCLEOTIDE SEQUENCE [LARGE SCALE GENOMIC DNA]</scope>
    <source>
        <strain evidence="1 2">MDKW</strain>
    </source>
</reference>